<name>A0A399IPP5_9CLOT</name>
<reference evidence="2 3" key="1">
    <citation type="submission" date="2018-08" db="EMBL/GenBank/DDBJ databases">
        <title>Genome of Clostridium chromiireducens C1, DSM12136.</title>
        <authorList>
            <person name="Xing M."/>
            <person name="Wei Y."/>
            <person name="Ang E.L."/>
            <person name="Zhao H."/>
            <person name="Zhang Y."/>
        </authorList>
    </citation>
    <scope>NUCLEOTIDE SEQUENCE [LARGE SCALE GENOMIC DNA]</scope>
    <source>
        <strain evidence="2 3">C1</strain>
    </source>
</reference>
<evidence type="ECO:0000256" key="1">
    <source>
        <dbReference type="SAM" id="SignalP"/>
    </source>
</evidence>
<keyword evidence="1" id="KW-0732">Signal</keyword>
<proteinExistence type="predicted"/>
<dbReference type="AlphaFoldDB" id="A0A399IPP5"/>
<protein>
    <recommendedName>
        <fullName evidence="4">Lipoprotein</fullName>
    </recommendedName>
</protein>
<sequence>MYNIIISIMIIKILKGDKIKMKIRKLLSMGALSLVVACSTSIGALAAETQTISKSDLLISMVVNQYINGTNQTGLFAGINKDTKIGTVVTADFLGDVKDEFGNYNVVDKALTKFDKDKEFTIAQILQKATKDEVTFNKYKKDFIEIATKVQAMDALTGEARKTSEMKVINTVKAYDSNLSVTFGKDAEGRTTATIKRFTKTIIQLNYEDVQKVIDKVNSITWKQIEAYKNLY</sequence>
<comment type="caution">
    <text evidence="2">The sequence shown here is derived from an EMBL/GenBank/DDBJ whole genome shotgun (WGS) entry which is preliminary data.</text>
</comment>
<dbReference type="Proteomes" id="UP000265930">
    <property type="component" value="Unassembled WGS sequence"/>
</dbReference>
<feature type="signal peptide" evidence="1">
    <location>
        <begin position="1"/>
        <end position="46"/>
    </location>
</feature>
<evidence type="ECO:0000313" key="3">
    <source>
        <dbReference type="Proteomes" id="UP000265930"/>
    </source>
</evidence>
<evidence type="ECO:0008006" key="4">
    <source>
        <dbReference type="Google" id="ProtNLM"/>
    </source>
</evidence>
<dbReference type="EMBL" id="QXDJ01000002">
    <property type="protein sequence ID" value="RII35043.1"/>
    <property type="molecule type" value="Genomic_DNA"/>
</dbReference>
<feature type="chain" id="PRO_5017210999" description="Lipoprotein" evidence="1">
    <location>
        <begin position="47"/>
        <end position="232"/>
    </location>
</feature>
<gene>
    <name evidence="2" type="ORF">D2A34_07505</name>
</gene>
<accession>A0A399IPP5</accession>
<evidence type="ECO:0000313" key="2">
    <source>
        <dbReference type="EMBL" id="RII35043.1"/>
    </source>
</evidence>
<organism evidence="2 3">
    <name type="scientific">Clostridium chromiireducens</name>
    <dbReference type="NCBI Taxonomy" id="225345"/>
    <lineage>
        <taxon>Bacteria</taxon>
        <taxon>Bacillati</taxon>
        <taxon>Bacillota</taxon>
        <taxon>Clostridia</taxon>
        <taxon>Eubacteriales</taxon>
        <taxon>Clostridiaceae</taxon>
        <taxon>Clostridium</taxon>
    </lineage>
</organism>